<dbReference type="Proteomes" id="UP000253314">
    <property type="component" value="Unassembled WGS sequence"/>
</dbReference>
<dbReference type="PROSITE" id="PS51257">
    <property type="entry name" value="PROKAR_LIPOPROTEIN"/>
    <property type="match status" value="1"/>
</dbReference>
<protein>
    <recommendedName>
        <fullName evidence="4">Lipoprotein</fullName>
    </recommendedName>
</protein>
<proteinExistence type="predicted"/>
<evidence type="ECO:0000256" key="1">
    <source>
        <dbReference type="SAM" id="MobiDB-lite"/>
    </source>
</evidence>
<gene>
    <name evidence="2" type="ORF">DS031_00145</name>
</gene>
<evidence type="ECO:0008006" key="4">
    <source>
        <dbReference type="Google" id="ProtNLM"/>
    </source>
</evidence>
<dbReference type="EMBL" id="QOCW01000001">
    <property type="protein sequence ID" value="RBW71202.1"/>
    <property type="molecule type" value="Genomic_DNA"/>
</dbReference>
<sequence length="64" mass="7292">MKKIFLFAIIASFLTITGCSTEEPAAGEGDIQYGENKQYEENDTDLKNVKYNTKEEKAKLKEEK</sequence>
<keyword evidence="3" id="KW-1185">Reference proteome</keyword>
<evidence type="ECO:0000313" key="2">
    <source>
        <dbReference type="EMBL" id="RBW71202.1"/>
    </source>
</evidence>
<evidence type="ECO:0000313" key="3">
    <source>
        <dbReference type="Proteomes" id="UP000253314"/>
    </source>
</evidence>
<organism evidence="2 3">
    <name type="scientific">Bacillus taeanensis</name>
    <dbReference type="NCBI Taxonomy" id="273032"/>
    <lineage>
        <taxon>Bacteria</taxon>
        <taxon>Bacillati</taxon>
        <taxon>Bacillota</taxon>
        <taxon>Bacilli</taxon>
        <taxon>Bacillales</taxon>
        <taxon>Bacillaceae</taxon>
        <taxon>Bacillus</taxon>
    </lineage>
</organism>
<dbReference type="RefSeq" id="WP_113803907.1">
    <property type="nucleotide sequence ID" value="NZ_QOCW01000001.1"/>
</dbReference>
<comment type="caution">
    <text evidence="2">The sequence shown here is derived from an EMBL/GenBank/DDBJ whole genome shotgun (WGS) entry which is preliminary data.</text>
</comment>
<dbReference type="AlphaFoldDB" id="A0A366XYH8"/>
<reference evidence="2 3" key="1">
    <citation type="submission" date="2018-07" db="EMBL/GenBank/DDBJ databases">
        <title>Lottiidibacillus patelloidae gen. nov., sp. nov., isolated from the intestinal tract of a marine limpet and the reclassification of B. taeanensis BH030017T, B. algicola KMM 3737T and B. hwajinpoensis SW-72T as genus Lottiidibacillus.</title>
        <authorList>
            <person name="Liu R."/>
            <person name="Huang Z."/>
        </authorList>
    </citation>
    <scope>NUCLEOTIDE SEQUENCE [LARGE SCALE GENOMIC DNA]</scope>
    <source>
        <strain evidence="2 3">BH030017</strain>
    </source>
</reference>
<accession>A0A366XYH8</accession>
<feature type="region of interest" description="Disordered" evidence="1">
    <location>
        <begin position="25"/>
        <end position="45"/>
    </location>
</feature>
<name>A0A366XYH8_9BACI</name>